<dbReference type="PANTHER" id="PTHR22594:SF5">
    <property type="entry name" value="ASPARTATE--TRNA LIGASE, MITOCHONDRIAL"/>
    <property type="match status" value="1"/>
</dbReference>
<dbReference type="EMBL" id="JAAALK010000288">
    <property type="protein sequence ID" value="KAG8052857.1"/>
    <property type="molecule type" value="Genomic_DNA"/>
</dbReference>
<dbReference type="NCBIfam" id="TIGR00459">
    <property type="entry name" value="aspS_bact"/>
    <property type="match status" value="1"/>
</dbReference>
<dbReference type="OrthoDB" id="439710at2759"/>
<dbReference type="InterPro" id="IPR047089">
    <property type="entry name" value="Asp-tRNA-ligase_1_N"/>
</dbReference>
<dbReference type="InterPro" id="IPR004364">
    <property type="entry name" value="Aa-tRNA-synt_II"/>
</dbReference>
<evidence type="ECO:0000256" key="4">
    <source>
        <dbReference type="ARBA" id="ARBA00022917"/>
    </source>
</evidence>
<evidence type="ECO:0000256" key="1">
    <source>
        <dbReference type="ARBA" id="ARBA00022598"/>
    </source>
</evidence>
<organism evidence="7 8">
    <name type="scientific">Zizania palustris</name>
    <name type="common">Northern wild rice</name>
    <dbReference type="NCBI Taxonomy" id="103762"/>
    <lineage>
        <taxon>Eukaryota</taxon>
        <taxon>Viridiplantae</taxon>
        <taxon>Streptophyta</taxon>
        <taxon>Embryophyta</taxon>
        <taxon>Tracheophyta</taxon>
        <taxon>Spermatophyta</taxon>
        <taxon>Magnoliopsida</taxon>
        <taxon>Liliopsida</taxon>
        <taxon>Poales</taxon>
        <taxon>Poaceae</taxon>
        <taxon>BOP clade</taxon>
        <taxon>Oryzoideae</taxon>
        <taxon>Oryzeae</taxon>
        <taxon>Zizaniinae</taxon>
        <taxon>Zizania</taxon>
    </lineage>
</organism>
<evidence type="ECO:0000313" key="7">
    <source>
        <dbReference type="EMBL" id="KAG8052857.1"/>
    </source>
</evidence>
<accession>A0A8J5RP55</accession>
<keyword evidence="4" id="KW-0648">Protein biosynthesis</keyword>
<name>A0A8J5RP55_ZIZPA</name>
<dbReference type="InterPro" id="IPR029351">
    <property type="entry name" value="GAD_dom"/>
</dbReference>
<dbReference type="Pfam" id="PF01336">
    <property type="entry name" value="tRNA_anti-codon"/>
    <property type="match status" value="1"/>
</dbReference>
<dbReference type="InterPro" id="IPR047090">
    <property type="entry name" value="AspRS_core"/>
</dbReference>
<dbReference type="PANTHER" id="PTHR22594">
    <property type="entry name" value="ASPARTYL/LYSYL-TRNA SYNTHETASE"/>
    <property type="match status" value="1"/>
</dbReference>
<dbReference type="CDD" id="cd00777">
    <property type="entry name" value="AspRS_core"/>
    <property type="match status" value="1"/>
</dbReference>
<dbReference type="InterPro" id="IPR006195">
    <property type="entry name" value="aa-tRNA-synth_II"/>
</dbReference>
<evidence type="ECO:0000313" key="8">
    <source>
        <dbReference type="Proteomes" id="UP000729402"/>
    </source>
</evidence>
<keyword evidence="8" id="KW-1185">Reference proteome</keyword>
<keyword evidence="2" id="KW-0547">Nucleotide-binding</keyword>
<evidence type="ECO:0000256" key="5">
    <source>
        <dbReference type="ARBA" id="ARBA00023146"/>
    </source>
</evidence>
<dbReference type="InterPro" id="IPR004524">
    <property type="entry name" value="Asp-tRNA-ligase_1"/>
</dbReference>
<proteinExistence type="inferred from homology"/>
<gene>
    <name evidence="7" type="ORF">GUJ93_ZPchr0001g30487</name>
</gene>
<dbReference type="CDD" id="cd04317">
    <property type="entry name" value="EcAspRS_like_N"/>
    <property type="match status" value="1"/>
</dbReference>
<sequence length="828" mass="92922">MASSLLRASPLSLLSRLKPFIPRAPASCLRPLLLSTSTLASCSPSPFRTLAATTATNAATPPEEAVPTEKTKMERLQPLQWPQRDALCGELGVGDAGRHVRLCGWVALHRVHAGLTFLTLRDCSGMIQVTTLPEYPEVYTMVNKLRVESVVAVEGVVRLRPAEAINADMKTGAIEVAADHIRVLNSVTRPLPFPVTTADTVNEKFPEDIRLRFRVLDLRRPQMQSNLRLRHKVVKHIRRYLEDRHDFVEIETPVLSKSTPEGARDYLVPSRVQPGTFYALPQSPQLFKQMLMVSGFEKYYQIARCFRDEDLRADRQPEFTQLDMELSFTSMEDMLKLNEEFMRHIFQEVGNIKLPNPFPRLTYMDAMNRYGTDRPDLRFDWQLKNVSDTFLGSSFKIFADTLENGGAIKALCVPGGAKIFSNTDLKKGTVYSEASKAGAKGLPFLKVMDNGELEGIGPLVSSLKPEKKEQLLELLDAKAGDLILFALGELSTANRILGRLRLFIAHKLEVIDTSAQSILWVTDFPLFEWNRDEQRYEALHHPFTAPNPEDINDLPSARALAYDMIYNGVEIGGGSLRIFKSDVQQRIFEIIGISPEQAEEKFGYLLECFDMGAPPHGGIAYGLDRLVMLLAGESSIRDVIAFPKTTTAQCSLTKAPSPVDPQQLKDLGFRMQPKTSGKGVDCESFSQSNGYGLVDLKSQTSVNSLIGIFSDLENQDEALLAVDLRDLEISSLIAKKLREFRHLDMPGPKNVSLWQRLRRWLEEACGRCLTEDSREFSLENLGDEIVMLDKALSGDDQRALTNNTDLFRCTSSLQVKTHQMWNFKNYLA</sequence>
<dbReference type="Proteomes" id="UP000729402">
    <property type="component" value="Unassembled WGS sequence"/>
</dbReference>
<dbReference type="NCBIfam" id="NF001750">
    <property type="entry name" value="PRK00476.1"/>
    <property type="match status" value="1"/>
</dbReference>
<reference evidence="7" key="1">
    <citation type="journal article" date="2021" name="bioRxiv">
        <title>Whole Genome Assembly and Annotation of Northern Wild Rice, Zizania palustris L., Supports a Whole Genome Duplication in the Zizania Genus.</title>
        <authorList>
            <person name="Haas M."/>
            <person name="Kono T."/>
            <person name="Macchietto M."/>
            <person name="Millas R."/>
            <person name="McGilp L."/>
            <person name="Shao M."/>
            <person name="Duquette J."/>
            <person name="Hirsch C.N."/>
            <person name="Kimball J."/>
        </authorList>
    </citation>
    <scope>NUCLEOTIDE SEQUENCE</scope>
    <source>
        <tissue evidence="7">Fresh leaf tissue</tissue>
    </source>
</reference>
<dbReference type="Pfam" id="PF02938">
    <property type="entry name" value="GAD"/>
    <property type="match status" value="1"/>
</dbReference>
<protein>
    <recommendedName>
        <fullName evidence="6">Aminoacyl-transfer RNA synthetases class-II family profile domain-containing protein</fullName>
    </recommendedName>
</protein>
<dbReference type="HAMAP" id="MF_00044">
    <property type="entry name" value="Asp_tRNA_synth_type1"/>
    <property type="match status" value="1"/>
</dbReference>
<dbReference type="GO" id="GO:0003676">
    <property type="term" value="F:nucleic acid binding"/>
    <property type="evidence" value="ECO:0007669"/>
    <property type="project" value="InterPro"/>
</dbReference>
<dbReference type="PROSITE" id="PS50862">
    <property type="entry name" value="AA_TRNA_LIGASE_II"/>
    <property type="match status" value="1"/>
</dbReference>
<comment type="caution">
    <text evidence="7">The sequence shown here is derived from an EMBL/GenBank/DDBJ whole genome shotgun (WGS) entry which is preliminary data.</text>
</comment>
<dbReference type="GO" id="GO:0006422">
    <property type="term" value="P:aspartyl-tRNA aminoacylation"/>
    <property type="evidence" value="ECO:0007669"/>
    <property type="project" value="TreeGrafter"/>
</dbReference>
<dbReference type="Pfam" id="PF00152">
    <property type="entry name" value="tRNA-synt_2"/>
    <property type="match status" value="1"/>
</dbReference>
<keyword evidence="3" id="KW-0067">ATP-binding</keyword>
<reference evidence="7" key="2">
    <citation type="submission" date="2021-02" db="EMBL/GenBank/DDBJ databases">
        <authorList>
            <person name="Kimball J.A."/>
            <person name="Haas M.W."/>
            <person name="Macchietto M."/>
            <person name="Kono T."/>
            <person name="Duquette J."/>
            <person name="Shao M."/>
        </authorList>
    </citation>
    <scope>NUCLEOTIDE SEQUENCE</scope>
    <source>
        <tissue evidence="7">Fresh leaf tissue</tissue>
    </source>
</reference>
<dbReference type="GO" id="GO:0004815">
    <property type="term" value="F:aspartate-tRNA ligase activity"/>
    <property type="evidence" value="ECO:0007669"/>
    <property type="project" value="TreeGrafter"/>
</dbReference>
<dbReference type="GO" id="GO:0005739">
    <property type="term" value="C:mitochondrion"/>
    <property type="evidence" value="ECO:0007669"/>
    <property type="project" value="TreeGrafter"/>
</dbReference>
<dbReference type="GO" id="GO:0005524">
    <property type="term" value="F:ATP binding"/>
    <property type="evidence" value="ECO:0007669"/>
    <property type="project" value="UniProtKB-KW"/>
</dbReference>
<dbReference type="InterPro" id="IPR004365">
    <property type="entry name" value="NA-bd_OB_tRNA"/>
</dbReference>
<evidence type="ECO:0000259" key="6">
    <source>
        <dbReference type="PROSITE" id="PS50862"/>
    </source>
</evidence>
<dbReference type="AlphaFoldDB" id="A0A8J5RP55"/>
<evidence type="ECO:0000256" key="3">
    <source>
        <dbReference type="ARBA" id="ARBA00022840"/>
    </source>
</evidence>
<keyword evidence="1" id="KW-0436">Ligase</keyword>
<evidence type="ECO:0000256" key="2">
    <source>
        <dbReference type="ARBA" id="ARBA00022741"/>
    </source>
</evidence>
<feature type="domain" description="Aminoacyl-transfer RNA synthetases class-II family profile" evidence="6">
    <location>
        <begin position="227"/>
        <end position="643"/>
    </location>
</feature>
<keyword evidence="5" id="KW-0030">Aminoacyl-tRNA synthetase</keyword>